<evidence type="ECO:0000256" key="4">
    <source>
        <dbReference type="ARBA" id="ARBA00022692"/>
    </source>
</evidence>
<dbReference type="Proteomes" id="UP001589865">
    <property type="component" value="Unassembled WGS sequence"/>
</dbReference>
<organism evidence="9 10">
    <name type="scientific">Roseomonas elaeocarpi</name>
    <dbReference type="NCBI Taxonomy" id="907779"/>
    <lineage>
        <taxon>Bacteria</taxon>
        <taxon>Pseudomonadati</taxon>
        <taxon>Pseudomonadota</taxon>
        <taxon>Alphaproteobacteria</taxon>
        <taxon>Acetobacterales</taxon>
        <taxon>Roseomonadaceae</taxon>
        <taxon>Roseomonas</taxon>
    </lineage>
</organism>
<sequence>MSETRRGWLLGALGTLAFLAAWEVVGQERWLGLSWPPLSTVLAMLADPNRQPLFARALGATLSSLGTGYAIGGVIGLLAAVVTHLLPMLHAGLDRTNAFIHAIPSVALAPLLILVVGREGTPATLAALNTFFILYVSAASGLAVTPPALRDLVQVLGGGRWTRLLRLDLPMALPTIVSGLRLAAPGALIGVIIGEWFGAPRGLGVLVINAMQNFQIPLLWSAVLLAVVVSLSLFGLFGALHRGVVARLR</sequence>
<proteinExistence type="inferred from homology"/>
<dbReference type="PANTHER" id="PTHR30151">
    <property type="entry name" value="ALKANE SULFONATE ABC TRANSPORTER-RELATED, MEMBRANE SUBUNIT"/>
    <property type="match status" value="1"/>
</dbReference>
<feature type="transmembrane region" description="Helical" evidence="7">
    <location>
        <begin position="123"/>
        <end position="149"/>
    </location>
</feature>
<evidence type="ECO:0000313" key="10">
    <source>
        <dbReference type="Proteomes" id="UP001589865"/>
    </source>
</evidence>
<keyword evidence="5 7" id="KW-1133">Transmembrane helix</keyword>
<dbReference type="Gene3D" id="1.10.3720.10">
    <property type="entry name" value="MetI-like"/>
    <property type="match status" value="1"/>
</dbReference>
<dbReference type="Pfam" id="PF00528">
    <property type="entry name" value="BPD_transp_1"/>
    <property type="match status" value="1"/>
</dbReference>
<gene>
    <name evidence="9" type="ORF">ACFFGY_05820</name>
</gene>
<feature type="transmembrane region" description="Helical" evidence="7">
    <location>
        <begin position="98"/>
        <end position="117"/>
    </location>
</feature>
<keyword evidence="10" id="KW-1185">Reference proteome</keyword>
<comment type="subcellular location">
    <subcellularLocation>
        <location evidence="1 7">Cell membrane</location>
        <topology evidence="1 7">Multi-pass membrane protein</topology>
    </subcellularLocation>
</comment>
<comment type="similarity">
    <text evidence="7">Belongs to the binding-protein-dependent transport system permease family.</text>
</comment>
<keyword evidence="6 7" id="KW-0472">Membrane</keyword>
<comment type="caution">
    <text evidence="9">The sequence shown here is derived from an EMBL/GenBank/DDBJ whole genome shotgun (WGS) entry which is preliminary data.</text>
</comment>
<dbReference type="PANTHER" id="PTHR30151:SF0">
    <property type="entry name" value="ABC TRANSPORTER PERMEASE PROTEIN MJ0413-RELATED"/>
    <property type="match status" value="1"/>
</dbReference>
<feature type="domain" description="ABC transmembrane type-1" evidence="8">
    <location>
        <begin position="58"/>
        <end position="237"/>
    </location>
</feature>
<evidence type="ECO:0000259" key="8">
    <source>
        <dbReference type="PROSITE" id="PS50928"/>
    </source>
</evidence>
<feature type="transmembrane region" description="Helical" evidence="7">
    <location>
        <begin position="218"/>
        <end position="240"/>
    </location>
</feature>
<keyword evidence="4 7" id="KW-0812">Transmembrane</keyword>
<dbReference type="InterPro" id="IPR000515">
    <property type="entry name" value="MetI-like"/>
</dbReference>
<evidence type="ECO:0000256" key="2">
    <source>
        <dbReference type="ARBA" id="ARBA00022448"/>
    </source>
</evidence>
<dbReference type="InterPro" id="IPR035906">
    <property type="entry name" value="MetI-like_sf"/>
</dbReference>
<keyword evidence="3" id="KW-1003">Cell membrane</keyword>
<evidence type="ECO:0000256" key="7">
    <source>
        <dbReference type="RuleBase" id="RU363032"/>
    </source>
</evidence>
<name>A0ABV6JT44_9PROT</name>
<reference evidence="9 10" key="1">
    <citation type="submission" date="2024-09" db="EMBL/GenBank/DDBJ databases">
        <authorList>
            <person name="Sun Q."/>
            <person name="Mori K."/>
        </authorList>
    </citation>
    <scope>NUCLEOTIDE SEQUENCE [LARGE SCALE GENOMIC DNA]</scope>
    <source>
        <strain evidence="9 10">TBRC 5777</strain>
    </source>
</reference>
<evidence type="ECO:0000256" key="3">
    <source>
        <dbReference type="ARBA" id="ARBA00022475"/>
    </source>
</evidence>
<evidence type="ECO:0000256" key="1">
    <source>
        <dbReference type="ARBA" id="ARBA00004651"/>
    </source>
</evidence>
<dbReference type="CDD" id="cd06261">
    <property type="entry name" value="TM_PBP2"/>
    <property type="match status" value="1"/>
</dbReference>
<feature type="transmembrane region" description="Helical" evidence="7">
    <location>
        <begin position="68"/>
        <end position="86"/>
    </location>
</feature>
<keyword evidence="2 7" id="KW-0813">Transport</keyword>
<protein>
    <submittedName>
        <fullName evidence="9">ABC transporter permease</fullName>
    </submittedName>
</protein>
<feature type="transmembrane region" description="Helical" evidence="7">
    <location>
        <begin position="169"/>
        <end position="198"/>
    </location>
</feature>
<evidence type="ECO:0000313" key="9">
    <source>
        <dbReference type="EMBL" id="MFC0407758.1"/>
    </source>
</evidence>
<dbReference type="EMBL" id="JBHLUN010000005">
    <property type="protein sequence ID" value="MFC0407758.1"/>
    <property type="molecule type" value="Genomic_DNA"/>
</dbReference>
<dbReference type="RefSeq" id="WP_377043486.1">
    <property type="nucleotide sequence ID" value="NZ_JBHLUN010000005.1"/>
</dbReference>
<evidence type="ECO:0000256" key="6">
    <source>
        <dbReference type="ARBA" id="ARBA00023136"/>
    </source>
</evidence>
<accession>A0ABV6JT44</accession>
<dbReference type="PROSITE" id="PS50928">
    <property type="entry name" value="ABC_TM1"/>
    <property type="match status" value="1"/>
</dbReference>
<evidence type="ECO:0000256" key="5">
    <source>
        <dbReference type="ARBA" id="ARBA00022989"/>
    </source>
</evidence>
<dbReference type="SUPFAM" id="SSF161098">
    <property type="entry name" value="MetI-like"/>
    <property type="match status" value="1"/>
</dbReference>